<keyword evidence="2" id="KW-1185">Reference proteome</keyword>
<comment type="caution">
    <text evidence="1">The sequence shown here is derived from an EMBL/GenBank/DDBJ whole genome shotgun (WGS) entry which is preliminary data.</text>
</comment>
<evidence type="ECO:0000313" key="2">
    <source>
        <dbReference type="Proteomes" id="UP000519004"/>
    </source>
</evidence>
<dbReference type="AlphaFoldDB" id="A0A7W8DEW0"/>
<dbReference type="Proteomes" id="UP000519004">
    <property type="component" value="Unassembled WGS sequence"/>
</dbReference>
<organism evidence="1 2">
    <name type="scientific">Rehaibacterium terrae</name>
    <dbReference type="NCBI Taxonomy" id="1341696"/>
    <lineage>
        <taxon>Bacteria</taxon>
        <taxon>Pseudomonadati</taxon>
        <taxon>Pseudomonadota</taxon>
        <taxon>Gammaproteobacteria</taxon>
        <taxon>Lysobacterales</taxon>
        <taxon>Lysobacteraceae</taxon>
        <taxon>Rehaibacterium</taxon>
    </lineage>
</organism>
<accession>A0A7W8DEW0</accession>
<proteinExistence type="predicted"/>
<dbReference type="RefSeq" id="WP_183948425.1">
    <property type="nucleotide sequence ID" value="NZ_JACHHX010000010.1"/>
</dbReference>
<protein>
    <submittedName>
        <fullName evidence="1">Uncharacterized protein</fullName>
    </submittedName>
</protein>
<gene>
    <name evidence="1" type="ORF">HNQ58_001662</name>
</gene>
<sequence length="273" mass="30100">MSNAAPRLTPVTPVPPQDLHDILQEWSQLITALASLIRENVEGLLPAVFGLANLANRANEAQIDAVGQAREAEASLRDRAFALRAALAPLAHEVAARKADAKRQCVLTERARALRAQAPEGSELADFLDSLVAHDDAVLPAARRLCETAERTVFGVQHALDALDADLSQTHQQLHDDSEQLQAAAARVRQFAESSKQAIDQLILKLQFQDRTDQILSHLKTDFESLSRLLSTLGEQQFDARAWREERTRRFTTIEERSGGQALSTDSGDIELF</sequence>
<reference evidence="1 2" key="1">
    <citation type="submission" date="2020-08" db="EMBL/GenBank/DDBJ databases">
        <title>Genomic Encyclopedia of Type Strains, Phase IV (KMG-IV): sequencing the most valuable type-strain genomes for metagenomic binning, comparative biology and taxonomic classification.</title>
        <authorList>
            <person name="Goeker M."/>
        </authorList>
    </citation>
    <scope>NUCLEOTIDE SEQUENCE [LARGE SCALE GENOMIC DNA]</scope>
    <source>
        <strain evidence="1 2">DSM 25897</strain>
    </source>
</reference>
<name>A0A7W8DEW0_9GAMM</name>
<evidence type="ECO:0000313" key="1">
    <source>
        <dbReference type="EMBL" id="MBB5015754.1"/>
    </source>
</evidence>
<dbReference type="EMBL" id="JACHHX010000010">
    <property type="protein sequence ID" value="MBB5015754.1"/>
    <property type="molecule type" value="Genomic_DNA"/>
</dbReference>